<dbReference type="InterPro" id="IPR044824">
    <property type="entry name" value="MAIN-like"/>
</dbReference>
<sequence length="133" mass="15045">METMALDSRWVLRLRASGLLPLARLVEGEGPRFSYDFSLLAALVDRWRPETHTLHLTVGEMAPTLQDVSYLLGLPLRGDTMGLTDVAPGWQEDLLVRFGAVQRVATAKPYREFPPTHTGGPPKWWILQFRVTF</sequence>
<evidence type="ECO:0000259" key="1">
    <source>
        <dbReference type="Pfam" id="PF10536"/>
    </source>
</evidence>
<organism evidence="2 3">
    <name type="scientific">Paspalum notatum var. saurae</name>
    <dbReference type="NCBI Taxonomy" id="547442"/>
    <lineage>
        <taxon>Eukaryota</taxon>
        <taxon>Viridiplantae</taxon>
        <taxon>Streptophyta</taxon>
        <taxon>Embryophyta</taxon>
        <taxon>Tracheophyta</taxon>
        <taxon>Spermatophyta</taxon>
        <taxon>Magnoliopsida</taxon>
        <taxon>Liliopsida</taxon>
        <taxon>Poales</taxon>
        <taxon>Poaceae</taxon>
        <taxon>PACMAD clade</taxon>
        <taxon>Panicoideae</taxon>
        <taxon>Andropogonodae</taxon>
        <taxon>Paspaleae</taxon>
        <taxon>Paspalinae</taxon>
        <taxon>Paspalum</taxon>
    </lineage>
</organism>
<dbReference type="GO" id="GO:0010073">
    <property type="term" value="P:meristem maintenance"/>
    <property type="evidence" value="ECO:0007669"/>
    <property type="project" value="InterPro"/>
</dbReference>
<dbReference type="Proteomes" id="UP001341281">
    <property type="component" value="Chromosome 07"/>
</dbReference>
<reference evidence="2 3" key="1">
    <citation type="submission" date="2024-02" db="EMBL/GenBank/DDBJ databases">
        <title>High-quality chromosome-scale genome assembly of Pensacola bahiagrass (Paspalum notatum Flugge var. saurae).</title>
        <authorList>
            <person name="Vega J.M."/>
            <person name="Podio M."/>
            <person name="Orjuela J."/>
            <person name="Siena L.A."/>
            <person name="Pessino S.C."/>
            <person name="Combes M.C."/>
            <person name="Mariac C."/>
            <person name="Albertini E."/>
            <person name="Pupilli F."/>
            <person name="Ortiz J.P.A."/>
            <person name="Leblanc O."/>
        </authorList>
    </citation>
    <scope>NUCLEOTIDE SEQUENCE [LARGE SCALE GENOMIC DNA]</scope>
    <source>
        <strain evidence="2">R1</strain>
        <tissue evidence="2">Leaf</tissue>
    </source>
</reference>
<feature type="domain" description="Aminotransferase-like plant mobile" evidence="1">
    <location>
        <begin position="34"/>
        <end position="81"/>
    </location>
</feature>
<accession>A0AAQ3U4N5</accession>
<evidence type="ECO:0000313" key="2">
    <source>
        <dbReference type="EMBL" id="WVZ85291.1"/>
    </source>
</evidence>
<dbReference type="Pfam" id="PF10536">
    <property type="entry name" value="PMD"/>
    <property type="match status" value="1"/>
</dbReference>
<evidence type="ECO:0000313" key="3">
    <source>
        <dbReference type="Proteomes" id="UP001341281"/>
    </source>
</evidence>
<dbReference type="AlphaFoldDB" id="A0AAQ3U4N5"/>
<dbReference type="InterPro" id="IPR019557">
    <property type="entry name" value="AminoTfrase-like_pln_mobile"/>
</dbReference>
<dbReference type="PANTHER" id="PTHR46033">
    <property type="entry name" value="PROTEIN MAIN-LIKE 2"/>
    <property type="match status" value="1"/>
</dbReference>
<gene>
    <name evidence="2" type="ORF">U9M48_032236</name>
</gene>
<proteinExistence type="predicted"/>
<keyword evidence="3" id="KW-1185">Reference proteome</keyword>
<name>A0AAQ3U4N5_PASNO</name>
<protein>
    <recommendedName>
        <fullName evidence="1">Aminotransferase-like plant mobile domain-containing protein</fullName>
    </recommendedName>
</protein>
<dbReference type="PANTHER" id="PTHR46033:SF78">
    <property type="entry name" value="OS06G0232700 PROTEIN"/>
    <property type="match status" value="1"/>
</dbReference>
<dbReference type="EMBL" id="CP144751">
    <property type="protein sequence ID" value="WVZ85291.1"/>
    <property type="molecule type" value="Genomic_DNA"/>
</dbReference>